<protein>
    <submittedName>
        <fullName evidence="1">Uncharacterized protein</fullName>
    </submittedName>
</protein>
<dbReference type="Proteomes" id="UP001638806">
    <property type="component" value="Unassembled WGS sequence"/>
</dbReference>
<name>A0ACC4E138_PURLI</name>
<accession>A0ACC4E138</accession>
<keyword evidence="2" id="KW-1185">Reference proteome</keyword>
<gene>
    <name evidence="1" type="ORF">ACCO45_003863</name>
</gene>
<evidence type="ECO:0000313" key="2">
    <source>
        <dbReference type="Proteomes" id="UP001638806"/>
    </source>
</evidence>
<sequence length="904" mass="100766">MPPRANFRTLSASDFDPKTRGLRNRKVVVKSKSGCRTCKLKKVKCSYDPANSASSLAVCRGSDPRSTLPGIERPLSAADHGTTVRILHHFHRHWDQIFPMPYDSEIMELSKSNPLVRSTILAVAACHLRTVAPAREHQVAENLQLYLALQCYRNALGTPRERLGLTGINTLLIAATLLNMAAFALPSAEADDQPDPSASWVFSTREDRLGWMALQAGLRPLLIAMAPYQPQIADYLGSVFLGVDESSLLIRRLSQVPDNIPGHWVEAFGLHGVSDNFGCESTDAYRVPATVLANLRNLEPVPHNVFLYLMFMGKTHGEFRALLLRRDDRALWLVGYWLGLMCRFEGLWWCQQRARRDYEAVCMWLDCRQLIKSKGSLGDVRPACDAHVCLTAWPVQASLNMEFFQSPEFSARVEQLMKKHHVPGLAVAVVDKETTASNGWGVARLHPPEACTADTLFDIASSSKSLTAASVGLLVADNNHPSVKYDAVMSKLLPGDFVMPGKGYTETVTVEDVLGHRTGMAAHDSSYMNSESSCPDDAKSVTRNLRNLQVGTPVRSGYEYCNMMYTAATYLVEKETGVKFDDFLESRFFRPLGMGSSNLGVRRAQAKGLGDRLATGHVWKDEAKKFDEFGCWHCPEAQGAGSIMTSANDYIKWVKAMMNHEAPITTDIYEGLIKARAISNPEYENMRPLTSPTLYATGWEVHTYRGHMIVSHDGSVPGFGSTHLFLPAFKFGAVIFGNARGAGAVASILTYELIDELLKVPRAERLDWDDFETRLQEKVNDTEGLEKEVREELCPGLEQPEPQTLPLSAYTGEYWNTGYHGMTLEDKDGKLFVDATDRSMGFTLTFEHLAGQSKYIAHLSDMFEGGADPLKAQFELENDRAVRMGLHLEPEIDEFIWFDRVEQK</sequence>
<evidence type="ECO:0000313" key="1">
    <source>
        <dbReference type="EMBL" id="KAL3962340.1"/>
    </source>
</evidence>
<dbReference type="EMBL" id="JBGNUJ010000003">
    <property type="protein sequence ID" value="KAL3962340.1"/>
    <property type="molecule type" value="Genomic_DNA"/>
</dbReference>
<proteinExistence type="predicted"/>
<organism evidence="1 2">
    <name type="scientific">Purpureocillium lilacinum</name>
    <name type="common">Paecilomyces lilacinus</name>
    <dbReference type="NCBI Taxonomy" id="33203"/>
    <lineage>
        <taxon>Eukaryota</taxon>
        <taxon>Fungi</taxon>
        <taxon>Dikarya</taxon>
        <taxon>Ascomycota</taxon>
        <taxon>Pezizomycotina</taxon>
        <taxon>Sordariomycetes</taxon>
        <taxon>Hypocreomycetidae</taxon>
        <taxon>Hypocreales</taxon>
        <taxon>Ophiocordycipitaceae</taxon>
        <taxon>Purpureocillium</taxon>
    </lineage>
</organism>
<comment type="caution">
    <text evidence="1">The sequence shown here is derived from an EMBL/GenBank/DDBJ whole genome shotgun (WGS) entry which is preliminary data.</text>
</comment>
<reference evidence="1" key="1">
    <citation type="submission" date="2024-12" db="EMBL/GenBank/DDBJ databases">
        <title>Comparative genomics and development of molecular markers within Purpureocillium lilacinum and among Purpureocillium species.</title>
        <authorList>
            <person name="Yeh Z.-Y."/>
            <person name="Ni N.-T."/>
            <person name="Lo P.-H."/>
            <person name="Mushyakhwo K."/>
            <person name="Lin C.-F."/>
            <person name="Nai Y.-S."/>
        </authorList>
    </citation>
    <scope>NUCLEOTIDE SEQUENCE</scope>
    <source>
        <strain evidence="1">NCHU-NPUST-175</strain>
    </source>
</reference>